<dbReference type="EMBL" id="CM042047">
    <property type="protein sequence ID" value="KAI3769916.1"/>
    <property type="molecule type" value="Genomic_DNA"/>
</dbReference>
<sequence>MTQWMPLSSLPSNPPQKNLRRGTSLLEKRGDRSRVMEIDAAAGGDRRFYCWRRSTMRLEIDGGEMIDGEEIRRRRR</sequence>
<evidence type="ECO:0000313" key="2">
    <source>
        <dbReference type="Proteomes" id="UP001055879"/>
    </source>
</evidence>
<organism evidence="1 2">
    <name type="scientific">Arctium lappa</name>
    <name type="common">Greater burdock</name>
    <name type="synonym">Lappa major</name>
    <dbReference type="NCBI Taxonomy" id="4217"/>
    <lineage>
        <taxon>Eukaryota</taxon>
        <taxon>Viridiplantae</taxon>
        <taxon>Streptophyta</taxon>
        <taxon>Embryophyta</taxon>
        <taxon>Tracheophyta</taxon>
        <taxon>Spermatophyta</taxon>
        <taxon>Magnoliopsida</taxon>
        <taxon>eudicotyledons</taxon>
        <taxon>Gunneridae</taxon>
        <taxon>Pentapetalae</taxon>
        <taxon>asterids</taxon>
        <taxon>campanulids</taxon>
        <taxon>Asterales</taxon>
        <taxon>Asteraceae</taxon>
        <taxon>Carduoideae</taxon>
        <taxon>Cardueae</taxon>
        <taxon>Arctiinae</taxon>
        <taxon>Arctium</taxon>
    </lineage>
</organism>
<reference evidence="2" key="1">
    <citation type="journal article" date="2022" name="Mol. Ecol. Resour.">
        <title>The genomes of chicory, endive, great burdock and yacon provide insights into Asteraceae palaeo-polyploidization history and plant inulin production.</title>
        <authorList>
            <person name="Fan W."/>
            <person name="Wang S."/>
            <person name="Wang H."/>
            <person name="Wang A."/>
            <person name="Jiang F."/>
            <person name="Liu H."/>
            <person name="Zhao H."/>
            <person name="Xu D."/>
            <person name="Zhang Y."/>
        </authorList>
    </citation>
    <scope>NUCLEOTIDE SEQUENCE [LARGE SCALE GENOMIC DNA]</scope>
    <source>
        <strain evidence="2">cv. Niubang</strain>
    </source>
</reference>
<accession>A0ACB9FGU5</accession>
<protein>
    <submittedName>
        <fullName evidence="1">Uncharacterized protein</fullName>
    </submittedName>
</protein>
<evidence type="ECO:0000313" key="1">
    <source>
        <dbReference type="EMBL" id="KAI3769916.1"/>
    </source>
</evidence>
<reference evidence="1 2" key="2">
    <citation type="journal article" date="2022" name="Mol. Ecol. Resour.">
        <title>The genomes of chicory, endive, great burdock and yacon provide insights into Asteraceae paleo-polyploidization history and plant inulin production.</title>
        <authorList>
            <person name="Fan W."/>
            <person name="Wang S."/>
            <person name="Wang H."/>
            <person name="Wang A."/>
            <person name="Jiang F."/>
            <person name="Liu H."/>
            <person name="Zhao H."/>
            <person name="Xu D."/>
            <person name="Zhang Y."/>
        </authorList>
    </citation>
    <scope>NUCLEOTIDE SEQUENCE [LARGE SCALE GENOMIC DNA]</scope>
    <source>
        <strain evidence="2">cv. Niubang</strain>
    </source>
</reference>
<comment type="caution">
    <text evidence="1">The sequence shown here is derived from an EMBL/GenBank/DDBJ whole genome shotgun (WGS) entry which is preliminary data.</text>
</comment>
<proteinExistence type="predicted"/>
<keyword evidence="2" id="KW-1185">Reference proteome</keyword>
<dbReference type="Proteomes" id="UP001055879">
    <property type="component" value="Linkage Group LG01"/>
</dbReference>
<name>A0ACB9FGU5_ARCLA</name>
<gene>
    <name evidence="1" type="ORF">L6452_01030</name>
</gene>